<dbReference type="InterPro" id="IPR000835">
    <property type="entry name" value="HTH_MarR-typ"/>
</dbReference>
<dbReference type="Proteomes" id="UP000215383">
    <property type="component" value="Chromosome 1"/>
</dbReference>
<evidence type="ECO:0000256" key="7">
    <source>
        <dbReference type="ARBA" id="ARBA00047207"/>
    </source>
</evidence>
<name>A0A239TZD6_9FIRM</name>
<gene>
    <name evidence="9" type="primary">ohrR</name>
    <name evidence="9" type="ORF">SAMEA4364220_01658</name>
</gene>
<evidence type="ECO:0000259" key="8">
    <source>
        <dbReference type="PROSITE" id="PS50995"/>
    </source>
</evidence>
<evidence type="ECO:0000256" key="1">
    <source>
        <dbReference type="ARBA" id="ARBA00004496"/>
    </source>
</evidence>
<accession>A0A239TZD6</accession>
<dbReference type="AlphaFoldDB" id="A0A239TZD6"/>
<organism evidence="9 10">
    <name type="scientific">Megamonas hypermegale</name>
    <dbReference type="NCBI Taxonomy" id="158847"/>
    <lineage>
        <taxon>Bacteria</taxon>
        <taxon>Bacillati</taxon>
        <taxon>Bacillota</taxon>
        <taxon>Negativicutes</taxon>
        <taxon>Selenomonadales</taxon>
        <taxon>Selenomonadaceae</taxon>
        <taxon>Megamonas</taxon>
    </lineage>
</organism>
<dbReference type="OrthoDB" id="9808725at2"/>
<dbReference type="PRINTS" id="PR00598">
    <property type="entry name" value="HTHMARR"/>
</dbReference>
<dbReference type="GO" id="GO:0003700">
    <property type="term" value="F:DNA-binding transcription factor activity"/>
    <property type="evidence" value="ECO:0007669"/>
    <property type="project" value="InterPro"/>
</dbReference>
<evidence type="ECO:0000313" key="9">
    <source>
        <dbReference type="EMBL" id="SNV02719.1"/>
    </source>
</evidence>
<evidence type="ECO:0000256" key="3">
    <source>
        <dbReference type="ARBA" id="ARBA00023125"/>
    </source>
</evidence>
<dbReference type="PROSITE" id="PS50995">
    <property type="entry name" value="HTH_MARR_2"/>
    <property type="match status" value="1"/>
</dbReference>
<evidence type="ECO:0000256" key="4">
    <source>
        <dbReference type="ARBA" id="ARBA00023163"/>
    </source>
</evidence>
<feature type="domain" description="HTH marR-type" evidence="8">
    <location>
        <begin position="3"/>
        <end position="135"/>
    </location>
</feature>
<dbReference type="eggNOG" id="COG1846">
    <property type="taxonomic scope" value="Bacteria"/>
</dbReference>
<sequence>MLNNELHFLLLKAFNHSNNLIIQQVYDLDLLPGQPKILEYLLEHDGTIAKNISRDHVLDKSTITSLLTRMEKQNLIVRKNQINDKRAYSIYLTEKGKESAQKVKQICGHVDDIAFKNISSEDKQQFLQTLNIIIKNLREENFQ</sequence>
<keyword evidence="3" id="KW-0238">DNA-binding</keyword>
<reference evidence="9 10" key="1">
    <citation type="submission" date="2017-06" db="EMBL/GenBank/DDBJ databases">
        <authorList>
            <consortium name="Pathogen Informatics"/>
        </authorList>
    </citation>
    <scope>NUCLEOTIDE SEQUENCE [LARGE SCALE GENOMIC DNA]</scope>
    <source>
        <strain evidence="9 10">NCTC10570</strain>
    </source>
</reference>
<dbReference type="RefSeq" id="WP_027890537.1">
    <property type="nucleotide sequence ID" value="NZ_JACJJR010000024.1"/>
</dbReference>
<comment type="subcellular location">
    <subcellularLocation>
        <location evidence="1">Cytoplasm</location>
    </subcellularLocation>
</comment>
<keyword evidence="2" id="KW-0805">Transcription regulation</keyword>
<dbReference type="SUPFAM" id="SSF46785">
    <property type="entry name" value="Winged helix' DNA-binding domain"/>
    <property type="match status" value="1"/>
</dbReference>
<dbReference type="GO" id="GO:0003677">
    <property type="term" value="F:DNA binding"/>
    <property type="evidence" value="ECO:0007669"/>
    <property type="project" value="UniProtKB-KW"/>
</dbReference>
<dbReference type="GeneID" id="78507651"/>
<evidence type="ECO:0000313" key="10">
    <source>
        <dbReference type="Proteomes" id="UP000215383"/>
    </source>
</evidence>
<evidence type="ECO:0000256" key="2">
    <source>
        <dbReference type="ARBA" id="ARBA00023015"/>
    </source>
</evidence>
<comment type="similarity">
    <text evidence="5">Belongs to the SarZ family.</text>
</comment>
<dbReference type="InterPro" id="IPR036388">
    <property type="entry name" value="WH-like_DNA-bd_sf"/>
</dbReference>
<dbReference type="EMBL" id="LT906446">
    <property type="protein sequence ID" value="SNV02719.1"/>
    <property type="molecule type" value="Genomic_DNA"/>
</dbReference>
<dbReference type="PANTHER" id="PTHR42756:SF1">
    <property type="entry name" value="TRANSCRIPTIONAL REPRESSOR OF EMRAB OPERON"/>
    <property type="match status" value="1"/>
</dbReference>
<keyword evidence="10" id="KW-1185">Reference proteome</keyword>
<protein>
    <recommendedName>
        <fullName evidence="6">HTH-type transcriptional regulator SarZ</fullName>
    </recommendedName>
    <alternativeName>
        <fullName evidence="7">Staphylococcal accessory regulator Z</fullName>
    </alternativeName>
</protein>
<dbReference type="SMART" id="SM00347">
    <property type="entry name" value="HTH_MARR"/>
    <property type="match status" value="1"/>
</dbReference>
<dbReference type="InterPro" id="IPR055166">
    <property type="entry name" value="Transc_reg_Sar_Rot_HTH"/>
</dbReference>
<dbReference type="PANTHER" id="PTHR42756">
    <property type="entry name" value="TRANSCRIPTIONAL REGULATOR, MARR"/>
    <property type="match status" value="1"/>
</dbReference>
<dbReference type="InterPro" id="IPR036390">
    <property type="entry name" value="WH_DNA-bd_sf"/>
</dbReference>
<proteinExistence type="inferred from homology"/>
<keyword evidence="4" id="KW-0804">Transcription</keyword>
<evidence type="ECO:0000256" key="5">
    <source>
        <dbReference type="ARBA" id="ARBA00046337"/>
    </source>
</evidence>
<dbReference type="Gene3D" id="1.10.10.10">
    <property type="entry name" value="Winged helix-like DNA-binding domain superfamily/Winged helix DNA-binding domain"/>
    <property type="match status" value="1"/>
</dbReference>
<dbReference type="Pfam" id="PF22381">
    <property type="entry name" value="Staph_reg_Sar_Rot"/>
    <property type="match status" value="1"/>
</dbReference>
<evidence type="ECO:0000256" key="6">
    <source>
        <dbReference type="ARBA" id="ARBA00047188"/>
    </source>
</evidence>